<proteinExistence type="inferred from homology"/>
<dbReference type="Gene3D" id="2.40.160.20">
    <property type="match status" value="1"/>
</dbReference>
<dbReference type="OrthoDB" id="9815357at2"/>
<sequence>MHFAPSVRNQRVEVPWRPVPSKGTHWHHDPGVSMKTLLLASTIFLSVSGTAFAADSVTFEPGPAAVPAGFVWTGGYVGLHGGYAWMNSKVNVDSDPAADVDGLNGGLLGVHAGYNWQFNGNFVGGVEVDVEHAWTKKDILFFNELFARGGTDWQGSARLRAGYAVDRTMLFVTGGVAFANASVEMPIFNYDESRTFVGWTAGAGIEHALSDNWIASLEYRYNDFGSKSFPQGVKVDLHQQTVRAGISYKF</sequence>
<evidence type="ECO:0000256" key="3">
    <source>
        <dbReference type="ARBA" id="ARBA00023136"/>
    </source>
</evidence>
<dbReference type="Proteomes" id="UP000251956">
    <property type="component" value="Unassembled WGS sequence"/>
</dbReference>
<dbReference type="Pfam" id="PF13505">
    <property type="entry name" value="OMP_b-brl"/>
    <property type="match status" value="1"/>
</dbReference>
<dbReference type="PANTHER" id="PTHR34001">
    <property type="entry name" value="BLL7405 PROTEIN"/>
    <property type="match status" value="1"/>
</dbReference>
<keyword evidence="4" id="KW-0998">Cell outer membrane</keyword>
<organism evidence="7 8">
    <name type="scientific">Mesorhizobium atlanticum</name>
    <dbReference type="NCBI Taxonomy" id="2233532"/>
    <lineage>
        <taxon>Bacteria</taxon>
        <taxon>Pseudomonadati</taxon>
        <taxon>Pseudomonadota</taxon>
        <taxon>Alphaproteobacteria</taxon>
        <taxon>Hyphomicrobiales</taxon>
        <taxon>Phyllobacteriaceae</taxon>
        <taxon>Mesorhizobium</taxon>
    </lineage>
</organism>
<dbReference type="AlphaFoldDB" id="A0A330GG18"/>
<dbReference type="SUPFAM" id="SSF56925">
    <property type="entry name" value="OMPA-like"/>
    <property type="match status" value="1"/>
</dbReference>
<dbReference type="PANTHER" id="PTHR34001:SF3">
    <property type="entry name" value="BLL7405 PROTEIN"/>
    <property type="match status" value="1"/>
</dbReference>
<protein>
    <submittedName>
        <fullName evidence="7">Porin family protein</fullName>
    </submittedName>
</protein>
<dbReference type="InterPro" id="IPR027385">
    <property type="entry name" value="Beta-barrel_OMP"/>
</dbReference>
<evidence type="ECO:0000259" key="6">
    <source>
        <dbReference type="Pfam" id="PF13505"/>
    </source>
</evidence>
<evidence type="ECO:0000313" key="8">
    <source>
        <dbReference type="Proteomes" id="UP000251956"/>
    </source>
</evidence>
<dbReference type="EMBL" id="QMBQ01000014">
    <property type="protein sequence ID" value="RAZ71433.1"/>
    <property type="molecule type" value="Genomic_DNA"/>
</dbReference>
<keyword evidence="3" id="KW-0472">Membrane</keyword>
<feature type="domain" description="Outer membrane protein beta-barrel" evidence="6">
    <location>
        <begin position="68"/>
        <end position="250"/>
    </location>
</feature>
<dbReference type="GO" id="GO:0009279">
    <property type="term" value="C:cell outer membrane"/>
    <property type="evidence" value="ECO:0007669"/>
    <property type="project" value="UniProtKB-SubCell"/>
</dbReference>
<gene>
    <name evidence="7" type="ORF">DPM35_31195</name>
</gene>
<comment type="subcellular location">
    <subcellularLocation>
        <location evidence="1">Cell outer membrane</location>
    </subcellularLocation>
</comment>
<evidence type="ECO:0000256" key="2">
    <source>
        <dbReference type="ARBA" id="ARBA00022729"/>
    </source>
</evidence>
<accession>A0A330GG18</accession>
<keyword evidence="2" id="KW-0732">Signal</keyword>
<name>A0A330GG18_9HYPH</name>
<evidence type="ECO:0000256" key="1">
    <source>
        <dbReference type="ARBA" id="ARBA00004442"/>
    </source>
</evidence>
<reference evidence="7 8" key="2">
    <citation type="submission" date="2018-07" db="EMBL/GenBank/DDBJ databases">
        <title>Diversity of Mesorhizobium strains in Brazil.</title>
        <authorList>
            <person name="Helene L.C.F."/>
            <person name="Dall'Agnol R."/>
            <person name="Delamuta J.R.M."/>
            <person name="Hungria M."/>
        </authorList>
    </citation>
    <scope>NUCLEOTIDE SEQUENCE [LARGE SCALE GENOMIC DNA]</scope>
    <source>
        <strain evidence="7 8">CNPSo 3140</strain>
    </source>
</reference>
<reference evidence="8" key="1">
    <citation type="submission" date="2018-06" db="EMBL/GenBank/DDBJ databases">
        <authorList>
            <person name="Helene L.C."/>
            <person name="Dall'Agnol R."/>
            <person name="Delamuta J.R."/>
            <person name="Hungria M."/>
        </authorList>
    </citation>
    <scope>NUCLEOTIDE SEQUENCE [LARGE SCALE GENOMIC DNA]</scope>
    <source>
        <strain evidence="8">CNPSo 3140</strain>
    </source>
</reference>
<dbReference type="InterPro" id="IPR011250">
    <property type="entry name" value="OMP/PagP_B-barrel"/>
</dbReference>
<keyword evidence="8" id="KW-1185">Reference proteome</keyword>
<evidence type="ECO:0000256" key="5">
    <source>
        <dbReference type="ARBA" id="ARBA00038306"/>
    </source>
</evidence>
<dbReference type="InterPro" id="IPR051692">
    <property type="entry name" value="OMP-like"/>
</dbReference>
<evidence type="ECO:0000256" key="4">
    <source>
        <dbReference type="ARBA" id="ARBA00023237"/>
    </source>
</evidence>
<comment type="caution">
    <text evidence="7">The sequence shown here is derived from an EMBL/GenBank/DDBJ whole genome shotgun (WGS) entry which is preliminary data.</text>
</comment>
<comment type="similarity">
    <text evidence="5">Belongs to the Omp25/RopB family.</text>
</comment>
<evidence type="ECO:0000313" key="7">
    <source>
        <dbReference type="EMBL" id="RAZ71433.1"/>
    </source>
</evidence>